<organism evidence="2 3">
    <name type="scientific">Cryptosporangium arvum DSM 44712</name>
    <dbReference type="NCBI Taxonomy" id="927661"/>
    <lineage>
        <taxon>Bacteria</taxon>
        <taxon>Bacillati</taxon>
        <taxon>Actinomycetota</taxon>
        <taxon>Actinomycetes</taxon>
        <taxon>Cryptosporangiales</taxon>
        <taxon>Cryptosporangiaceae</taxon>
        <taxon>Cryptosporangium</taxon>
    </lineage>
</organism>
<feature type="transmembrane region" description="Helical" evidence="1">
    <location>
        <begin position="39"/>
        <end position="66"/>
    </location>
</feature>
<keyword evidence="3" id="KW-1185">Reference proteome</keyword>
<gene>
    <name evidence="2" type="ORF">CryarDRAFT_2742</name>
</gene>
<evidence type="ECO:0000313" key="2">
    <source>
        <dbReference type="EMBL" id="EXG81624.1"/>
    </source>
</evidence>
<evidence type="ECO:0000256" key="1">
    <source>
        <dbReference type="SAM" id="Phobius"/>
    </source>
</evidence>
<dbReference type="Proteomes" id="UP000021053">
    <property type="component" value="Unassembled WGS sequence"/>
</dbReference>
<proteinExistence type="predicted"/>
<feature type="transmembrane region" description="Helical" evidence="1">
    <location>
        <begin position="140"/>
        <end position="160"/>
    </location>
</feature>
<evidence type="ECO:0000313" key="3">
    <source>
        <dbReference type="Proteomes" id="UP000021053"/>
    </source>
</evidence>
<dbReference type="AlphaFoldDB" id="A0A010ZSF2"/>
<sequence>MARLSAGKWLGVVAVSTAVSAAAGYLVSAAQESPGLTAGAVAIGVVLGLGFGVVVTGVGAGLVWFLRRRGTGLTSPVADLGPRGVPARGAETGVTLASPLRDLSRTDSRTVRDALKRTEPPEDPELHAIARYEARRLTKYLTFAVWFYPVVLVLQGVQVVSGDRLWQRLVGGYCVVFFGALLVVSIVQLRRARRYLTLDG</sequence>
<protein>
    <submittedName>
        <fullName evidence="2">Uncharacterized protein</fullName>
    </submittedName>
</protein>
<dbReference type="HOGENOM" id="CLU_1364294_0_0_11"/>
<accession>A0A010ZSF2</accession>
<dbReference type="EMBL" id="JFBT01000001">
    <property type="protein sequence ID" value="EXG81624.1"/>
    <property type="molecule type" value="Genomic_DNA"/>
</dbReference>
<reference evidence="2 3" key="1">
    <citation type="submission" date="2013-07" db="EMBL/GenBank/DDBJ databases">
        <authorList>
            <consortium name="DOE Joint Genome Institute"/>
            <person name="Eisen J."/>
            <person name="Huntemann M."/>
            <person name="Han J."/>
            <person name="Chen A."/>
            <person name="Kyrpides N."/>
            <person name="Mavromatis K."/>
            <person name="Markowitz V."/>
            <person name="Palaniappan K."/>
            <person name="Ivanova N."/>
            <person name="Schaumberg A."/>
            <person name="Pati A."/>
            <person name="Liolios K."/>
            <person name="Nordberg H.P."/>
            <person name="Cantor M.N."/>
            <person name="Hua S.X."/>
            <person name="Woyke T."/>
        </authorList>
    </citation>
    <scope>NUCLEOTIDE SEQUENCE [LARGE SCALE GENOMIC DNA]</scope>
    <source>
        <strain evidence="2 3">DSM 44712</strain>
    </source>
</reference>
<keyword evidence="1" id="KW-0472">Membrane</keyword>
<dbReference type="RefSeq" id="WP_035851023.1">
    <property type="nucleotide sequence ID" value="NZ_KK073874.1"/>
</dbReference>
<name>A0A010ZSF2_9ACTN</name>
<comment type="caution">
    <text evidence="2">The sequence shown here is derived from an EMBL/GenBank/DDBJ whole genome shotgun (WGS) entry which is preliminary data.</text>
</comment>
<feature type="transmembrane region" description="Helical" evidence="1">
    <location>
        <begin position="166"/>
        <end position="187"/>
    </location>
</feature>
<keyword evidence="1" id="KW-1133">Transmembrane helix</keyword>
<keyword evidence="1" id="KW-0812">Transmembrane</keyword>